<reference evidence="1 2" key="1">
    <citation type="journal article" date="2018" name="Nat. Ecol. Evol.">
        <title>Shark genomes provide insights into elasmobranch evolution and the origin of vertebrates.</title>
        <authorList>
            <person name="Hara Y"/>
            <person name="Yamaguchi K"/>
            <person name="Onimaru K"/>
            <person name="Kadota M"/>
            <person name="Koyanagi M"/>
            <person name="Keeley SD"/>
            <person name="Tatsumi K"/>
            <person name="Tanaka K"/>
            <person name="Motone F"/>
            <person name="Kageyama Y"/>
            <person name="Nozu R"/>
            <person name="Adachi N"/>
            <person name="Nishimura O"/>
            <person name="Nakagawa R"/>
            <person name="Tanegashima C"/>
            <person name="Kiyatake I"/>
            <person name="Matsumoto R"/>
            <person name="Murakumo K"/>
            <person name="Nishida K"/>
            <person name="Terakita A"/>
            <person name="Kuratani S"/>
            <person name="Sato K"/>
            <person name="Hyodo S Kuraku.S."/>
        </authorList>
    </citation>
    <scope>NUCLEOTIDE SEQUENCE [LARGE SCALE GENOMIC DNA]</scope>
</reference>
<sequence>MAGARPGVHTLQLKSVEVHEILKKGSKFIKWDE</sequence>
<feature type="non-terminal residue" evidence="1">
    <location>
        <position position="33"/>
    </location>
</feature>
<dbReference type="OrthoDB" id="269822at2759"/>
<proteinExistence type="predicted"/>
<comment type="caution">
    <text evidence="1">The sequence shown here is derived from an EMBL/GenBank/DDBJ whole genome shotgun (WGS) entry which is preliminary data.</text>
</comment>
<accession>A0A401TKZ6</accession>
<dbReference type="STRING" id="137246.A0A401TKZ6"/>
<evidence type="ECO:0000313" key="1">
    <source>
        <dbReference type="EMBL" id="GCC43309.1"/>
    </source>
</evidence>
<dbReference type="Proteomes" id="UP000287033">
    <property type="component" value="Unassembled WGS sequence"/>
</dbReference>
<gene>
    <name evidence="1" type="ORF">chiPu_0027534</name>
</gene>
<dbReference type="Gene3D" id="2.30.29.240">
    <property type="match status" value="1"/>
</dbReference>
<dbReference type="AlphaFoldDB" id="A0A401TKZ6"/>
<organism evidence="1 2">
    <name type="scientific">Chiloscyllium punctatum</name>
    <name type="common">Brownbanded bambooshark</name>
    <name type="synonym">Hemiscyllium punctatum</name>
    <dbReference type="NCBI Taxonomy" id="137246"/>
    <lineage>
        <taxon>Eukaryota</taxon>
        <taxon>Metazoa</taxon>
        <taxon>Chordata</taxon>
        <taxon>Craniata</taxon>
        <taxon>Vertebrata</taxon>
        <taxon>Chondrichthyes</taxon>
        <taxon>Elasmobranchii</taxon>
        <taxon>Galeomorphii</taxon>
        <taxon>Galeoidea</taxon>
        <taxon>Orectolobiformes</taxon>
        <taxon>Hemiscylliidae</taxon>
        <taxon>Chiloscyllium</taxon>
    </lineage>
</organism>
<evidence type="ECO:0000313" key="2">
    <source>
        <dbReference type="Proteomes" id="UP000287033"/>
    </source>
</evidence>
<dbReference type="EMBL" id="BEZZ01106452">
    <property type="protein sequence ID" value="GCC43309.1"/>
    <property type="molecule type" value="Genomic_DNA"/>
</dbReference>
<protein>
    <submittedName>
        <fullName evidence="1">Uncharacterized protein</fullName>
    </submittedName>
</protein>
<name>A0A401TKZ6_CHIPU</name>
<keyword evidence="2" id="KW-1185">Reference proteome</keyword>